<keyword evidence="2" id="KW-0472">Membrane</keyword>
<evidence type="ECO:0000313" key="5">
    <source>
        <dbReference type="Proteomes" id="UP001271769"/>
    </source>
</evidence>
<sequence>MIVSCPACATRFSLDAALLGEGGRSVRCAKCGHKWKQLPPKLENPEGTPAEIALSAEVAADAAPAPGSAPENTAPGGETPGIEIPAAPPRPRSPQRPTGPITVPPKLRPMMPKRRFRLRPAYLVLAGMAIGLGAVFIFRAEIARAIPALDMVYSLMGISTSSPAEDLETANLVFNRRNEDGKTVYSVQADVFNKSEYPVKLPVFVIKARDADRKQVGDAYPFRLEQETIEPGETITFRTFMDSLPKGTKTLRIEFVAE</sequence>
<dbReference type="EMBL" id="JAXCLX010000003">
    <property type="protein sequence ID" value="MDY0873511.1"/>
    <property type="molecule type" value="Genomic_DNA"/>
</dbReference>
<evidence type="ECO:0000313" key="4">
    <source>
        <dbReference type="EMBL" id="MDY0873511.1"/>
    </source>
</evidence>
<keyword evidence="2" id="KW-0812">Transmembrane</keyword>
<evidence type="ECO:0000259" key="3">
    <source>
        <dbReference type="Pfam" id="PF13717"/>
    </source>
</evidence>
<dbReference type="InterPro" id="IPR011723">
    <property type="entry name" value="Znf/thioredoxin_put"/>
</dbReference>
<gene>
    <name evidence="4" type="ORF">SMD31_16345</name>
</gene>
<name>A0ABU5E3W5_9PROT</name>
<feature type="compositionally biased region" description="Low complexity" evidence="1">
    <location>
        <begin position="61"/>
        <end position="71"/>
    </location>
</feature>
<keyword evidence="5" id="KW-1185">Reference proteome</keyword>
<evidence type="ECO:0000256" key="1">
    <source>
        <dbReference type="SAM" id="MobiDB-lite"/>
    </source>
</evidence>
<reference evidence="4 5" key="1">
    <citation type="journal article" date="2013" name="Antonie Van Leeuwenhoek">
        <title>Dongia rigui sp. nov., isolated from freshwater of a large wetland in Korea.</title>
        <authorList>
            <person name="Baik K.S."/>
            <person name="Hwang Y.M."/>
            <person name="Choi J.S."/>
            <person name="Kwon J."/>
            <person name="Seong C.N."/>
        </authorList>
    </citation>
    <scope>NUCLEOTIDE SEQUENCE [LARGE SCALE GENOMIC DNA]</scope>
    <source>
        <strain evidence="4 5">04SU4-P</strain>
    </source>
</reference>
<dbReference type="Pfam" id="PF13717">
    <property type="entry name" value="Zn_ribbon_4"/>
    <property type="match status" value="1"/>
</dbReference>
<dbReference type="NCBIfam" id="TIGR02098">
    <property type="entry name" value="MJ0042_CXXC"/>
    <property type="match status" value="1"/>
</dbReference>
<proteinExistence type="predicted"/>
<comment type="caution">
    <text evidence="4">The sequence shown here is derived from an EMBL/GenBank/DDBJ whole genome shotgun (WGS) entry which is preliminary data.</text>
</comment>
<evidence type="ECO:0000256" key="2">
    <source>
        <dbReference type="SAM" id="Phobius"/>
    </source>
</evidence>
<feature type="region of interest" description="Disordered" evidence="1">
    <location>
        <begin position="61"/>
        <end position="108"/>
    </location>
</feature>
<organism evidence="4 5">
    <name type="scientific">Dongia rigui</name>
    <dbReference type="NCBI Taxonomy" id="940149"/>
    <lineage>
        <taxon>Bacteria</taxon>
        <taxon>Pseudomonadati</taxon>
        <taxon>Pseudomonadota</taxon>
        <taxon>Alphaproteobacteria</taxon>
        <taxon>Rhodospirillales</taxon>
        <taxon>Dongiaceae</taxon>
        <taxon>Dongia</taxon>
    </lineage>
</organism>
<dbReference type="RefSeq" id="WP_320501985.1">
    <property type="nucleotide sequence ID" value="NZ_JAXCLX010000003.1"/>
</dbReference>
<keyword evidence="2" id="KW-1133">Transmembrane helix</keyword>
<protein>
    <submittedName>
        <fullName evidence="4">Zinc-ribbon domain-containing protein</fullName>
    </submittedName>
</protein>
<dbReference type="Proteomes" id="UP001271769">
    <property type="component" value="Unassembled WGS sequence"/>
</dbReference>
<feature type="domain" description="Zinc finger/thioredoxin putative" evidence="3">
    <location>
        <begin position="1"/>
        <end position="36"/>
    </location>
</feature>
<feature type="transmembrane region" description="Helical" evidence="2">
    <location>
        <begin position="120"/>
        <end position="138"/>
    </location>
</feature>
<accession>A0ABU5E3W5</accession>